<name>A0A0G2IZ95_9EURO</name>
<gene>
    <name evidence="1" type="ORF">EMCG_04127</name>
</gene>
<protein>
    <submittedName>
        <fullName evidence="1">Uncharacterized protein</fullName>
    </submittedName>
</protein>
<evidence type="ECO:0000313" key="1">
    <source>
        <dbReference type="EMBL" id="KKZ61254.1"/>
    </source>
</evidence>
<dbReference type="Proteomes" id="UP000034164">
    <property type="component" value="Unassembled WGS sequence"/>
</dbReference>
<dbReference type="VEuPathDB" id="FungiDB:EMCG_04127"/>
<sequence>MWMEDGRFLIAAAPVNAKHSSRGVMSSAPRVALNGLLTNGTTKETSAMFPLDRWMRVPLHKGWRKDFRKAKVSPLSTRDKALVDTTFNDLHAYDCMGWTADHKPFDTPVFYGGGQ</sequence>
<accession>A0A0G2IZ95</accession>
<evidence type="ECO:0000313" key="2">
    <source>
        <dbReference type="Proteomes" id="UP000034164"/>
    </source>
</evidence>
<dbReference type="AlphaFoldDB" id="A0A0G2IZ95"/>
<dbReference type="EMBL" id="LCZI01001320">
    <property type="protein sequence ID" value="KKZ61254.1"/>
    <property type="molecule type" value="Genomic_DNA"/>
</dbReference>
<dbReference type="OrthoDB" id="5423428at2759"/>
<reference evidence="2" key="1">
    <citation type="journal article" date="2015" name="PLoS Genet.">
        <title>The dynamic genome and transcriptome of the human fungal pathogen Blastomyces and close relative Emmonsia.</title>
        <authorList>
            <person name="Munoz J.F."/>
            <person name="Gauthier G.M."/>
            <person name="Desjardins C.A."/>
            <person name="Gallo J.E."/>
            <person name="Holder J."/>
            <person name="Sullivan T.D."/>
            <person name="Marty A.J."/>
            <person name="Carmen J.C."/>
            <person name="Chen Z."/>
            <person name="Ding L."/>
            <person name="Gujja S."/>
            <person name="Magrini V."/>
            <person name="Misas E."/>
            <person name="Mitreva M."/>
            <person name="Priest M."/>
            <person name="Saif S."/>
            <person name="Whiston E.A."/>
            <person name="Young S."/>
            <person name="Zeng Q."/>
            <person name="Goldman W.E."/>
            <person name="Mardis E.R."/>
            <person name="Taylor J.W."/>
            <person name="McEwen J.G."/>
            <person name="Clay O.K."/>
            <person name="Klein B.S."/>
            <person name="Cuomo C.A."/>
        </authorList>
    </citation>
    <scope>NUCLEOTIDE SEQUENCE [LARGE SCALE GENOMIC DNA]</scope>
    <source>
        <strain evidence="2">UAMH 3008</strain>
    </source>
</reference>
<comment type="caution">
    <text evidence="1">The sequence shown here is derived from an EMBL/GenBank/DDBJ whole genome shotgun (WGS) entry which is preliminary data.</text>
</comment>
<organism evidence="1 2">
    <name type="scientific">[Emmonsia] crescens</name>
    <dbReference type="NCBI Taxonomy" id="73230"/>
    <lineage>
        <taxon>Eukaryota</taxon>
        <taxon>Fungi</taxon>
        <taxon>Dikarya</taxon>
        <taxon>Ascomycota</taxon>
        <taxon>Pezizomycotina</taxon>
        <taxon>Eurotiomycetes</taxon>
        <taxon>Eurotiomycetidae</taxon>
        <taxon>Onygenales</taxon>
        <taxon>Ajellomycetaceae</taxon>
        <taxon>Emergomyces</taxon>
    </lineage>
</organism>
<proteinExistence type="predicted"/>